<feature type="signal peptide" evidence="2">
    <location>
        <begin position="1"/>
        <end position="21"/>
    </location>
</feature>
<feature type="region of interest" description="Disordered" evidence="1">
    <location>
        <begin position="171"/>
        <end position="212"/>
    </location>
</feature>
<accession>A0ABT3JY25</accession>
<evidence type="ECO:0000256" key="1">
    <source>
        <dbReference type="SAM" id="MobiDB-lite"/>
    </source>
</evidence>
<dbReference type="EMBL" id="JAPCHY010000011">
    <property type="protein sequence ID" value="MCW4473381.1"/>
    <property type="molecule type" value="Genomic_DNA"/>
</dbReference>
<dbReference type="Proteomes" id="UP001209922">
    <property type="component" value="Unassembled WGS sequence"/>
</dbReference>
<sequence>MTRAWVILLLIGCSILGDSHAQDHVDGDDLPLGSVVVRKELVSVNNSRYVDGLNVLPGDLLEYEISVRNRASHPVTLAPTDIYEVLPAHASALAGPRRTPNSFACAVGSDRCPLTQSVKLAAAGRDGDEVVLHFAMKLATDLPTDLHEIVNQVQVKGADCSGESRCTASVGVGERTSRLDTTVPRGPSDQVSTAGVQPSARPPRPPATARPVSSICRLADPNSKGRHVSEICWFEFANVGGLLEGGNPGSTRDYEFVLPDGSHVKFTIGVFAGSKWGKCREKMGQFRGGNQLDP</sequence>
<protein>
    <recommendedName>
        <fullName evidence="5">DUF11 domain-containing protein</fullName>
    </recommendedName>
</protein>
<keyword evidence="2" id="KW-0732">Signal</keyword>
<gene>
    <name evidence="3" type="ORF">OK345_12790</name>
</gene>
<evidence type="ECO:0000256" key="2">
    <source>
        <dbReference type="SAM" id="SignalP"/>
    </source>
</evidence>
<name>A0ABT3JY25_9XANT</name>
<evidence type="ECO:0000313" key="3">
    <source>
        <dbReference type="EMBL" id="MCW4473381.1"/>
    </source>
</evidence>
<proteinExistence type="predicted"/>
<reference evidence="3 4" key="1">
    <citation type="submission" date="2022-10" db="EMBL/GenBank/DDBJ databases">
        <title>Xanthomonas sp. H13-6.</title>
        <authorList>
            <person name="Liu X."/>
            <person name="Deng Z."/>
            <person name="Jiang Y."/>
            <person name="Yu T."/>
            <person name="Ai J."/>
        </authorList>
    </citation>
    <scope>NUCLEOTIDE SEQUENCE [LARGE SCALE GENOMIC DNA]</scope>
    <source>
        <strain evidence="3 4">H13-6</strain>
    </source>
</reference>
<evidence type="ECO:0000313" key="4">
    <source>
        <dbReference type="Proteomes" id="UP001209922"/>
    </source>
</evidence>
<comment type="caution">
    <text evidence="3">The sequence shown here is derived from an EMBL/GenBank/DDBJ whole genome shotgun (WGS) entry which is preliminary data.</text>
</comment>
<evidence type="ECO:0008006" key="5">
    <source>
        <dbReference type="Google" id="ProtNLM"/>
    </source>
</evidence>
<dbReference type="RefSeq" id="WP_265128371.1">
    <property type="nucleotide sequence ID" value="NZ_JAPCHY010000011.1"/>
</dbReference>
<keyword evidence="4" id="KW-1185">Reference proteome</keyword>
<feature type="chain" id="PRO_5046821608" description="DUF11 domain-containing protein" evidence="2">
    <location>
        <begin position="22"/>
        <end position="294"/>
    </location>
</feature>
<organism evidence="3 4">
    <name type="scientific">Xanthomonas chitinilytica</name>
    <dbReference type="NCBI Taxonomy" id="2989819"/>
    <lineage>
        <taxon>Bacteria</taxon>
        <taxon>Pseudomonadati</taxon>
        <taxon>Pseudomonadota</taxon>
        <taxon>Gammaproteobacteria</taxon>
        <taxon>Lysobacterales</taxon>
        <taxon>Lysobacteraceae</taxon>
        <taxon>Xanthomonas</taxon>
    </lineage>
</organism>